<gene>
    <name evidence="11" type="ORF">K505DRAFT_267126</name>
</gene>
<dbReference type="CDD" id="cd00067">
    <property type="entry name" value="GAL4"/>
    <property type="match status" value="1"/>
</dbReference>
<feature type="region of interest" description="Disordered" evidence="8">
    <location>
        <begin position="94"/>
        <end position="132"/>
    </location>
</feature>
<keyword evidence="9" id="KW-0812">Transmembrane</keyword>
<dbReference type="OrthoDB" id="2399539at2759"/>
<keyword evidence="4" id="KW-0805">Transcription regulation</keyword>
<organism evidence="11 12">
    <name type="scientific">Melanomma pulvis-pyrius CBS 109.77</name>
    <dbReference type="NCBI Taxonomy" id="1314802"/>
    <lineage>
        <taxon>Eukaryota</taxon>
        <taxon>Fungi</taxon>
        <taxon>Dikarya</taxon>
        <taxon>Ascomycota</taxon>
        <taxon>Pezizomycotina</taxon>
        <taxon>Dothideomycetes</taxon>
        <taxon>Pleosporomycetidae</taxon>
        <taxon>Pleosporales</taxon>
        <taxon>Melanommataceae</taxon>
        <taxon>Melanomma</taxon>
    </lineage>
</organism>
<evidence type="ECO:0000256" key="5">
    <source>
        <dbReference type="ARBA" id="ARBA00023125"/>
    </source>
</evidence>
<accession>A0A6A6XQP6</accession>
<proteinExistence type="predicted"/>
<keyword evidence="9" id="KW-0472">Membrane</keyword>
<dbReference type="InterPro" id="IPR036864">
    <property type="entry name" value="Zn2-C6_fun-type_DNA-bd_sf"/>
</dbReference>
<dbReference type="GO" id="GO:0005634">
    <property type="term" value="C:nucleus"/>
    <property type="evidence" value="ECO:0007669"/>
    <property type="project" value="UniProtKB-SubCell"/>
</dbReference>
<feature type="domain" description="Zn(2)-C6 fungal-type" evidence="10">
    <location>
        <begin position="23"/>
        <end position="53"/>
    </location>
</feature>
<evidence type="ECO:0000313" key="11">
    <source>
        <dbReference type="EMBL" id="KAF2798712.1"/>
    </source>
</evidence>
<evidence type="ECO:0000259" key="10">
    <source>
        <dbReference type="PROSITE" id="PS50048"/>
    </source>
</evidence>
<dbReference type="InterPro" id="IPR001138">
    <property type="entry name" value="Zn2Cys6_DnaBD"/>
</dbReference>
<evidence type="ECO:0000256" key="6">
    <source>
        <dbReference type="ARBA" id="ARBA00023163"/>
    </source>
</evidence>
<evidence type="ECO:0000256" key="9">
    <source>
        <dbReference type="SAM" id="Phobius"/>
    </source>
</evidence>
<dbReference type="Pfam" id="PF04082">
    <property type="entry name" value="Fungal_trans"/>
    <property type="match status" value="1"/>
</dbReference>
<evidence type="ECO:0000313" key="12">
    <source>
        <dbReference type="Proteomes" id="UP000799757"/>
    </source>
</evidence>
<evidence type="ECO:0000256" key="4">
    <source>
        <dbReference type="ARBA" id="ARBA00023015"/>
    </source>
</evidence>
<keyword evidence="2" id="KW-0479">Metal-binding</keyword>
<dbReference type="CDD" id="cd14723">
    <property type="entry name" value="ZIP_Ppr1"/>
    <property type="match status" value="1"/>
</dbReference>
<dbReference type="GO" id="GO:0000981">
    <property type="term" value="F:DNA-binding transcription factor activity, RNA polymerase II-specific"/>
    <property type="evidence" value="ECO:0007669"/>
    <property type="project" value="InterPro"/>
</dbReference>
<dbReference type="PANTHER" id="PTHR47782">
    <property type="entry name" value="ZN(II)2CYS6 TRANSCRIPTION FACTOR (EUROFUNG)-RELATED"/>
    <property type="match status" value="1"/>
</dbReference>
<dbReference type="Pfam" id="PF00172">
    <property type="entry name" value="Zn_clus"/>
    <property type="match status" value="1"/>
</dbReference>
<dbReference type="GO" id="GO:0045944">
    <property type="term" value="P:positive regulation of transcription by RNA polymerase II"/>
    <property type="evidence" value="ECO:0007669"/>
    <property type="project" value="TreeGrafter"/>
</dbReference>
<dbReference type="PROSITE" id="PS00463">
    <property type="entry name" value="ZN2_CY6_FUNGAL_1"/>
    <property type="match status" value="1"/>
</dbReference>
<sequence>MSADRQSAHQAKRVRLGERTMLACIGCKQKKLKCDGQTPKCQNCARSGRDCLVEDPATGLHRPRDYLKSLESRVAYLESLLQQTRPEVALDHLGGQEGANNNHDAGFQQQEARSDHRALHIPSGTSEYPTFDQISPGVVKDAEDEHIDDLSTEVALLCLSAAGREPHYFGPSCAVSFSRIVSTTMGLPKRTGSSQHSSTWPEVHDPEVQRTVSVSFPSRTLAATLSQAYFKNIHPQYPFLHKPTFIAWEDSCTRANLAGDVITAGDLPLFFVLMVYAIGSLALGPAHRDSAGAYYSMALEHQGSVLDLDGLESIQSILCCAVYSVRSPIGVSLWKISGMAIRHCIELGYHRNVARYRKLTDPLAAEISTRCFWVAYDLDRVAAFNLGRPVGIADNAIDVELPLDLEDEHITKGGLLKDPRSLPNSPPTYMTGAIHVVKLRRLWSKFSDNLYPTTKEPSMLHSTARKLLARDLRRELEEWYAAIPEPVNHSGSHPLSVFASKAWFQLAYDHSILLLYRHFITLPIPLGEEESVEKAFEECAHRSREMCLLYRRLYQSSTIQFTWGSLHILFVGGLTYLYCLWKSNRVRAIARRSDVINTCMACNTVLVIIAERWSQATTYRDTFETLSEKTIDMICNEGERGINAGHSNTAFNENSFNAAEPAVSQDWIMGLDDMAIPHESEWFVQELLQGMKDFQQPDMSFDDLATFTG</sequence>
<keyword evidence="6" id="KW-0804">Transcription</keyword>
<keyword evidence="9" id="KW-1133">Transmembrane helix</keyword>
<comment type="subcellular location">
    <subcellularLocation>
        <location evidence="1">Nucleus</location>
    </subcellularLocation>
</comment>
<keyword evidence="5" id="KW-0238">DNA-binding</keyword>
<keyword evidence="7" id="KW-0539">Nucleus</keyword>
<dbReference type="GO" id="GO:0006351">
    <property type="term" value="P:DNA-templated transcription"/>
    <property type="evidence" value="ECO:0007669"/>
    <property type="project" value="InterPro"/>
</dbReference>
<dbReference type="Proteomes" id="UP000799757">
    <property type="component" value="Unassembled WGS sequence"/>
</dbReference>
<evidence type="ECO:0000256" key="1">
    <source>
        <dbReference type="ARBA" id="ARBA00004123"/>
    </source>
</evidence>
<dbReference type="InterPro" id="IPR007219">
    <property type="entry name" value="XnlR_reg_dom"/>
</dbReference>
<dbReference type="SUPFAM" id="SSF57701">
    <property type="entry name" value="Zn2/Cys6 DNA-binding domain"/>
    <property type="match status" value="1"/>
</dbReference>
<dbReference type="GO" id="GO:0008270">
    <property type="term" value="F:zinc ion binding"/>
    <property type="evidence" value="ECO:0007669"/>
    <property type="project" value="InterPro"/>
</dbReference>
<dbReference type="SMART" id="SM00906">
    <property type="entry name" value="Fungal_trans"/>
    <property type="match status" value="1"/>
</dbReference>
<evidence type="ECO:0000256" key="3">
    <source>
        <dbReference type="ARBA" id="ARBA00022833"/>
    </source>
</evidence>
<dbReference type="CDD" id="cd12148">
    <property type="entry name" value="fungal_TF_MHR"/>
    <property type="match status" value="1"/>
</dbReference>
<feature type="transmembrane region" description="Helical" evidence="9">
    <location>
        <begin position="561"/>
        <end position="581"/>
    </location>
</feature>
<dbReference type="InterPro" id="IPR052202">
    <property type="entry name" value="Yeast_MetPath_Reg"/>
</dbReference>
<keyword evidence="3" id="KW-0862">Zinc</keyword>
<evidence type="ECO:0000256" key="8">
    <source>
        <dbReference type="SAM" id="MobiDB-lite"/>
    </source>
</evidence>
<evidence type="ECO:0000256" key="2">
    <source>
        <dbReference type="ARBA" id="ARBA00022723"/>
    </source>
</evidence>
<dbReference type="PANTHER" id="PTHR47782:SF12">
    <property type="entry name" value="ZN(II)2CYS6 TRANSCRIPTION FACTOR (EUROFUNG)"/>
    <property type="match status" value="1"/>
</dbReference>
<dbReference type="EMBL" id="MU001778">
    <property type="protein sequence ID" value="KAF2798712.1"/>
    <property type="molecule type" value="Genomic_DNA"/>
</dbReference>
<dbReference type="GO" id="GO:0043565">
    <property type="term" value="F:sequence-specific DNA binding"/>
    <property type="evidence" value="ECO:0007669"/>
    <property type="project" value="TreeGrafter"/>
</dbReference>
<reference evidence="11" key="1">
    <citation type="journal article" date="2020" name="Stud. Mycol.">
        <title>101 Dothideomycetes genomes: a test case for predicting lifestyles and emergence of pathogens.</title>
        <authorList>
            <person name="Haridas S."/>
            <person name="Albert R."/>
            <person name="Binder M."/>
            <person name="Bloem J."/>
            <person name="Labutti K."/>
            <person name="Salamov A."/>
            <person name="Andreopoulos B."/>
            <person name="Baker S."/>
            <person name="Barry K."/>
            <person name="Bills G."/>
            <person name="Bluhm B."/>
            <person name="Cannon C."/>
            <person name="Castanera R."/>
            <person name="Culley D."/>
            <person name="Daum C."/>
            <person name="Ezra D."/>
            <person name="Gonzalez J."/>
            <person name="Henrissat B."/>
            <person name="Kuo A."/>
            <person name="Liang C."/>
            <person name="Lipzen A."/>
            <person name="Lutzoni F."/>
            <person name="Magnuson J."/>
            <person name="Mondo S."/>
            <person name="Nolan M."/>
            <person name="Ohm R."/>
            <person name="Pangilinan J."/>
            <person name="Park H.-J."/>
            <person name="Ramirez L."/>
            <person name="Alfaro M."/>
            <person name="Sun H."/>
            <person name="Tritt A."/>
            <person name="Yoshinaga Y."/>
            <person name="Zwiers L.-H."/>
            <person name="Turgeon B."/>
            <person name="Goodwin S."/>
            <person name="Spatafora J."/>
            <person name="Crous P."/>
            <person name="Grigoriev I."/>
        </authorList>
    </citation>
    <scope>NUCLEOTIDE SEQUENCE</scope>
    <source>
        <strain evidence="11">CBS 109.77</strain>
    </source>
</reference>
<protein>
    <recommendedName>
        <fullName evidence="10">Zn(2)-C6 fungal-type domain-containing protein</fullName>
    </recommendedName>
</protein>
<dbReference type="SMART" id="SM00066">
    <property type="entry name" value="GAL4"/>
    <property type="match status" value="1"/>
</dbReference>
<name>A0A6A6XQP6_9PLEO</name>
<keyword evidence="12" id="KW-1185">Reference proteome</keyword>
<dbReference type="Gene3D" id="4.10.240.10">
    <property type="entry name" value="Zn(2)-C6 fungal-type DNA-binding domain"/>
    <property type="match status" value="1"/>
</dbReference>
<evidence type="ECO:0000256" key="7">
    <source>
        <dbReference type="ARBA" id="ARBA00023242"/>
    </source>
</evidence>
<feature type="compositionally biased region" description="Polar residues" evidence="8">
    <location>
        <begin position="98"/>
        <end position="111"/>
    </location>
</feature>
<dbReference type="AlphaFoldDB" id="A0A6A6XQP6"/>
<dbReference type="PROSITE" id="PS50048">
    <property type="entry name" value="ZN2_CY6_FUNGAL_2"/>
    <property type="match status" value="1"/>
</dbReference>